<dbReference type="CDD" id="cd14792">
    <property type="entry name" value="GH27"/>
    <property type="match status" value="1"/>
</dbReference>
<keyword evidence="7" id="KW-0119">Carbohydrate metabolism</keyword>
<keyword evidence="4" id="KW-0732">Signal</keyword>
<evidence type="ECO:0000256" key="10">
    <source>
        <dbReference type="RuleBase" id="RU361168"/>
    </source>
</evidence>
<gene>
    <name evidence="13" type="ORF">G195_000987</name>
</gene>
<dbReference type="InterPro" id="IPR017853">
    <property type="entry name" value="GH"/>
</dbReference>
<dbReference type="PANTHER" id="PTHR11452">
    <property type="entry name" value="ALPHA-GALACTOSIDASE/ALPHA-N-ACETYLGALACTOSAMINIDASE"/>
    <property type="match status" value="1"/>
</dbReference>
<dbReference type="SUPFAM" id="SSF81296">
    <property type="entry name" value="E set domains"/>
    <property type="match status" value="2"/>
</dbReference>
<feature type="region of interest" description="Disordered" evidence="11">
    <location>
        <begin position="996"/>
        <end position="1016"/>
    </location>
</feature>
<dbReference type="InterPro" id="IPR041233">
    <property type="entry name" value="Melibiase_C"/>
</dbReference>
<evidence type="ECO:0000256" key="11">
    <source>
        <dbReference type="SAM" id="MobiDB-lite"/>
    </source>
</evidence>
<evidence type="ECO:0000313" key="14">
    <source>
        <dbReference type="Proteomes" id="UP000702964"/>
    </source>
</evidence>
<keyword evidence="6" id="KW-0136">Cellulose degradation</keyword>
<dbReference type="Gene3D" id="2.60.40.1180">
    <property type="entry name" value="Golgi alpha-mannosidase II"/>
    <property type="match status" value="1"/>
</dbReference>
<protein>
    <recommendedName>
        <fullName evidence="3 10">Alpha-galactosidase</fullName>
        <ecNumber evidence="3 10">3.2.1.22</ecNumber>
    </recommendedName>
    <alternativeName>
        <fullName evidence="10">Melibiase</fullName>
    </alternativeName>
</protein>
<reference evidence="13" key="1">
    <citation type="journal article" date="2015" name="Genom Data">
        <title>Draft genome sequences of Phytophthora kernoviae and Phytophthora ramorum lineage EU2 from Scotland.</title>
        <authorList>
            <person name="Sambles C."/>
            <person name="Schlenzig A."/>
            <person name="O'Neill P."/>
            <person name="Grant M."/>
            <person name="Studholme D.J."/>
        </authorList>
    </citation>
    <scope>NUCLEOTIDE SEQUENCE</scope>
    <source>
        <strain evidence="13">00238/432</strain>
    </source>
</reference>
<dbReference type="GO" id="GO:0004557">
    <property type="term" value="F:alpha-galactosidase activity"/>
    <property type="evidence" value="ECO:0007669"/>
    <property type="project" value="UniProtKB-EC"/>
</dbReference>
<sequence length="1016" mass="110841">MGWSSYSMQVYDGAGNWTSAESIKKQSDAMREKLQAHGYEYINIDAGWNGDEDEYGRPIPSSVLYPNGFQEVIDYVHNNGQKIGIYLIPGLSITAYNKNLEVYGTGGACRMQDIAVKPLVIMDAWDSYTYKIDFSNPCSQKYIDSIADLLGEWGINFVKFDSVTPGSGINNLSRDARGDVEAWSKALDRNNIWFELSWALDHNYVDVWKKYANGWRIDWDIEAYDSSKGLTEWSSISRLFPIAALWWRDAGPGGWNDFDSLNVGNGSMDGLTKDERKTATTFWAISSAPLYTGNDLTRLDSYGLELLTNDEVIAVNQAGRPGHPVSIDTKQQVWYANNGDGTYSVSLFNLGNRSAEVKVKWSDLGLEGPASVRDLWSHSELGTFNTEFSGGVLEPHASRMLKVTALSGTSAVNDDDTGMRYSGDWKRNGGKEQIDGKQDLSIAIKDSSNTGPANINTQQGSDLDDGSEPAANAENEIAADAAAVTDVVYINDDDNHIQYTGSWSPNTGRGFGDYKDDVHFTETDGDSFEYTFTGTGIDLLTEKDQGLGEMIVTLDNGTPETVNADTSGEREAQQVLYSAAGLDNGSHTLKVVKQSGRYMLLDALRVTSEIATGGQNSTISPASADFDKATEQQKDIAVTLSLNGNTLTGIENDGVMLSEDDYTVVDDKLNIKKEYLTQLPVGTTDLSVTFSAGDPQTLVVKVSDTTGIRYALINNDDPAIKYNGSWSRSTGRGMGDYKDDVQYTETNGDSFEYTFRGTGIQLFTEVDQSQGDMDIYVDGQFKETVSAYRDGRLAQQNLYSISGLPDGQHTLKAVKKSGRFMLLDMLKVELPNMINPVNASFDKLASAQADIDVTLLKQVESFKGITNGSNELIRGTDYTVNGERVTLSKTYLAAQPSITRAELASLVALLGPDAGAPGNGFSDISSHWAKEAILKAQSAGILKGYSDGTFRPNAVLTRAEAVVAINRAIGRAPLTNISQPQWKDVPSTHWALGDIEAASADQVVTPRTEGEEPKKK</sequence>
<dbReference type="SUPFAM" id="SSF51011">
    <property type="entry name" value="Glycosyl hydrolase domain"/>
    <property type="match status" value="1"/>
</dbReference>
<dbReference type="InterPro" id="IPR001119">
    <property type="entry name" value="SLH_dom"/>
</dbReference>
<dbReference type="InterPro" id="IPR005102">
    <property type="entry name" value="Carbo-bd_X2"/>
</dbReference>
<dbReference type="Gene3D" id="2.60.40.10">
    <property type="entry name" value="Immunoglobulins"/>
    <property type="match status" value="2"/>
</dbReference>
<dbReference type="PANTHER" id="PTHR11452:SF75">
    <property type="entry name" value="ALPHA-GALACTOSIDASE MEL1"/>
    <property type="match status" value="1"/>
</dbReference>
<dbReference type="EMBL" id="AOFI03000005">
    <property type="protein sequence ID" value="KAF4325374.1"/>
    <property type="molecule type" value="Genomic_DNA"/>
</dbReference>
<comment type="similarity">
    <text evidence="2 10">Belongs to the glycosyl hydrolase 27 family.</text>
</comment>
<keyword evidence="8 10" id="KW-0326">Glycosidase</keyword>
<dbReference type="Pfam" id="PF16499">
    <property type="entry name" value="Melibiase_2"/>
    <property type="match status" value="2"/>
</dbReference>
<dbReference type="GO" id="GO:0030245">
    <property type="term" value="P:cellulose catabolic process"/>
    <property type="evidence" value="ECO:0007669"/>
    <property type="project" value="UniProtKB-KW"/>
</dbReference>
<keyword evidence="10" id="KW-1015">Disulfide bond</keyword>
<feature type="domain" description="SLH" evidence="12">
    <location>
        <begin position="916"/>
        <end position="979"/>
    </location>
</feature>
<evidence type="ECO:0000313" key="13">
    <source>
        <dbReference type="EMBL" id="KAF4325374.1"/>
    </source>
</evidence>
<dbReference type="AlphaFoldDB" id="A0A8J4WIF0"/>
<reference evidence="13" key="2">
    <citation type="submission" date="2020-02" db="EMBL/GenBank/DDBJ databases">
        <authorList>
            <person name="Studholme D.J."/>
        </authorList>
    </citation>
    <scope>NUCLEOTIDE SEQUENCE</scope>
    <source>
        <strain evidence="13">00238/432</strain>
    </source>
</reference>
<dbReference type="InterPro" id="IPR002241">
    <property type="entry name" value="Glyco_hydro_27"/>
</dbReference>
<dbReference type="Pfam" id="PF03442">
    <property type="entry name" value="CBM_X2"/>
    <property type="match status" value="2"/>
</dbReference>
<dbReference type="SUPFAM" id="SSF51445">
    <property type="entry name" value="(Trans)glycosidases"/>
    <property type="match status" value="1"/>
</dbReference>
<evidence type="ECO:0000256" key="9">
    <source>
        <dbReference type="ARBA" id="ARBA00023326"/>
    </source>
</evidence>
<dbReference type="Proteomes" id="UP000702964">
    <property type="component" value="Unassembled WGS sequence"/>
</dbReference>
<proteinExistence type="inferred from homology"/>
<dbReference type="Pfam" id="PF17801">
    <property type="entry name" value="Melibiase_C"/>
    <property type="match status" value="1"/>
</dbReference>
<feature type="compositionally biased region" description="Basic and acidic residues" evidence="11">
    <location>
        <begin position="423"/>
        <end position="438"/>
    </location>
</feature>
<evidence type="ECO:0000259" key="12">
    <source>
        <dbReference type="PROSITE" id="PS51272"/>
    </source>
</evidence>
<organism evidence="13 14">
    <name type="scientific">Phytophthora kernoviae 00238/432</name>
    <dbReference type="NCBI Taxonomy" id="1284355"/>
    <lineage>
        <taxon>Eukaryota</taxon>
        <taxon>Sar</taxon>
        <taxon>Stramenopiles</taxon>
        <taxon>Oomycota</taxon>
        <taxon>Peronosporomycetes</taxon>
        <taxon>Peronosporales</taxon>
        <taxon>Peronosporaceae</taxon>
        <taxon>Phytophthora</taxon>
    </lineage>
</organism>
<evidence type="ECO:0000256" key="3">
    <source>
        <dbReference type="ARBA" id="ARBA00012755"/>
    </source>
</evidence>
<dbReference type="Pfam" id="PF00395">
    <property type="entry name" value="SLH"/>
    <property type="match status" value="1"/>
</dbReference>
<dbReference type="InterPro" id="IPR013785">
    <property type="entry name" value="Aldolase_TIM"/>
</dbReference>
<evidence type="ECO:0000256" key="4">
    <source>
        <dbReference type="ARBA" id="ARBA00022729"/>
    </source>
</evidence>
<keyword evidence="5 10" id="KW-0378">Hydrolase</keyword>
<accession>A0A8J4WIF0</accession>
<keyword evidence="9" id="KW-0624">Polysaccharide degradation</keyword>
<evidence type="ECO:0000256" key="2">
    <source>
        <dbReference type="ARBA" id="ARBA00009743"/>
    </source>
</evidence>
<dbReference type="Gene3D" id="3.20.20.70">
    <property type="entry name" value="Aldolase class I"/>
    <property type="match status" value="1"/>
</dbReference>
<evidence type="ECO:0000256" key="6">
    <source>
        <dbReference type="ARBA" id="ARBA00023001"/>
    </source>
</evidence>
<comment type="caution">
    <text evidence="13">The sequence shown here is derived from an EMBL/GenBank/DDBJ whole genome shotgun (WGS) entry which is preliminary data.</text>
</comment>
<dbReference type="InterPro" id="IPR013783">
    <property type="entry name" value="Ig-like_fold"/>
</dbReference>
<feature type="region of interest" description="Disordered" evidence="11">
    <location>
        <begin position="412"/>
        <end position="469"/>
    </location>
</feature>
<dbReference type="Gene3D" id="2.60.120.260">
    <property type="entry name" value="Galactose-binding domain-like"/>
    <property type="match status" value="2"/>
</dbReference>
<evidence type="ECO:0000256" key="7">
    <source>
        <dbReference type="ARBA" id="ARBA00023277"/>
    </source>
</evidence>
<dbReference type="PROSITE" id="PS51272">
    <property type="entry name" value="SLH"/>
    <property type="match status" value="1"/>
</dbReference>
<name>A0A8J4WIF0_9STRA</name>
<dbReference type="PRINTS" id="PR00740">
    <property type="entry name" value="GLHYDRLASE27"/>
</dbReference>
<evidence type="ECO:0000256" key="8">
    <source>
        <dbReference type="ARBA" id="ARBA00023295"/>
    </source>
</evidence>
<dbReference type="InterPro" id="IPR014756">
    <property type="entry name" value="Ig_E-set"/>
</dbReference>
<comment type="catalytic activity">
    <reaction evidence="1 10">
        <text>Hydrolysis of terminal, non-reducing alpha-D-galactose residues in alpha-D-galactosides, including galactose oligosaccharides, galactomannans and galactolipids.</text>
        <dbReference type="EC" id="3.2.1.22"/>
    </reaction>
</comment>
<feature type="compositionally biased region" description="Polar residues" evidence="11">
    <location>
        <begin position="446"/>
        <end position="461"/>
    </location>
</feature>
<evidence type="ECO:0000256" key="1">
    <source>
        <dbReference type="ARBA" id="ARBA00001255"/>
    </source>
</evidence>
<evidence type="ECO:0000256" key="5">
    <source>
        <dbReference type="ARBA" id="ARBA00022801"/>
    </source>
</evidence>
<dbReference type="InterPro" id="IPR013780">
    <property type="entry name" value="Glyco_hydro_b"/>
</dbReference>
<dbReference type="EC" id="3.2.1.22" evidence="3 10"/>